<gene>
    <name evidence="1" type="ORF">AFUS01_LOCUS33586</name>
</gene>
<dbReference type="Pfam" id="PF00314">
    <property type="entry name" value="Thaumatin"/>
    <property type="match status" value="1"/>
</dbReference>
<organism evidence="1 2">
    <name type="scientific">Allacma fusca</name>
    <dbReference type="NCBI Taxonomy" id="39272"/>
    <lineage>
        <taxon>Eukaryota</taxon>
        <taxon>Metazoa</taxon>
        <taxon>Ecdysozoa</taxon>
        <taxon>Arthropoda</taxon>
        <taxon>Hexapoda</taxon>
        <taxon>Collembola</taxon>
        <taxon>Symphypleona</taxon>
        <taxon>Sminthuridae</taxon>
        <taxon>Allacma</taxon>
    </lineage>
</organism>
<proteinExistence type="predicted"/>
<evidence type="ECO:0008006" key="3">
    <source>
        <dbReference type="Google" id="ProtNLM"/>
    </source>
</evidence>
<evidence type="ECO:0000313" key="2">
    <source>
        <dbReference type="Proteomes" id="UP000708208"/>
    </source>
</evidence>
<sequence length="287" mass="32089">NTCRIVPAVKKGYETRQTIKYRTIQHYKASDSNMGNFWRYISLGLVFVLNASISDAGHRMTVVNRCPQIVWVGTFGDNEIPAGGGFRLNPGQSNTFDVRYKWLSGRIWGRTGCDSSGRNCDTGDCGATNCRGRTTFDAVTLAEFGLDTNFMDLDFWDISQVDGFNLPMSIRPISGTVKEGNKCRPKQAIQCKFNMAACPQKFRQFSNKNGKLVACKSACTESRQDRFCCPEHKGFNRHNCPQPTDESRIFKNQCPDAYSHAYDDETSLFACQSATPGSSSYEVVFCP</sequence>
<dbReference type="Proteomes" id="UP000708208">
    <property type="component" value="Unassembled WGS sequence"/>
</dbReference>
<dbReference type="PANTHER" id="PTHR31013">
    <property type="entry name" value="THAUMATIN FAMILY PROTEIN-RELATED"/>
    <property type="match status" value="1"/>
</dbReference>
<dbReference type="PANTHER" id="PTHR31013:SF2">
    <property type="entry name" value="THAUMATIN-LIKE PROTEIN"/>
    <property type="match status" value="1"/>
</dbReference>
<accession>A0A8J2PVP3</accession>
<name>A0A8J2PVP3_9HEXA</name>
<dbReference type="PIRSF" id="PIRSF002703">
    <property type="entry name" value="Thaumatin"/>
    <property type="match status" value="1"/>
</dbReference>
<keyword evidence="2" id="KW-1185">Reference proteome</keyword>
<comment type="caution">
    <text evidence="1">The sequence shown here is derived from an EMBL/GenBank/DDBJ whole genome shotgun (WGS) entry which is preliminary data.</text>
</comment>
<evidence type="ECO:0000313" key="1">
    <source>
        <dbReference type="EMBL" id="CAG7823365.1"/>
    </source>
</evidence>
<feature type="non-terminal residue" evidence="1">
    <location>
        <position position="287"/>
    </location>
</feature>
<dbReference type="EMBL" id="CAJVCH010529224">
    <property type="protein sequence ID" value="CAG7823365.1"/>
    <property type="molecule type" value="Genomic_DNA"/>
</dbReference>
<dbReference type="PROSITE" id="PS51367">
    <property type="entry name" value="THAUMATIN_2"/>
    <property type="match status" value="1"/>
</dbReference>
<protein>
    <recommendedName>
        <fullName evidence="3">Thaumatin-like protein</fullName>
    </recommendedName>
</protein>
<dbReference type="SMART" id="SM00205">
    <property type="entry name" value="THN"/>
    <property type="match status" value="1"/>
</dbReference>
<dbReference type="InterPro" id="IPR001938">
    <property type="entry name" value="Thaumatin"/>
</dbReference>
<reference evidence="1" key="1">
    <citation type="submission" date="2021-06" db="EMBL/GenBank/DDBJ databases">
        <authorList>
            <person name="Hodson N. C."/>
            <person name="Mongue J. A."/>
            <person name="Jaron S. K."/>
        </authorList>
    </citation>
    <scope>NUCLEOTIDE SEQUENCE</scope>
</reference>
<dbReference type="OrthoDB" id="430315at2759"/>
<dbReference type="AlphaFoldDB" id="A0A8J2PVP3"/>